<protein>
    <submittedName>
        <fullName evidence="1">Uncharacterized protein</fullName>
    </submittedName>
</protein>
<dbReference type="EMBL" id="JARK01000155">
    <property type="protein sequence ID" value="EYC41815.1"/>
    <property type="molecule type" value="Genomic_DNA"/>
</dbReference>
<sequence length="76" mass="8682">MLQYAAFHQVAVVCDESIASLKLCRSHHIFPIFIDNLLLNVPHKNNDEVRIGIARLKLIVTQSKHSCSKTTAWFLH</sequence>
<organism evidence="1 2">
    <name type="scientific">Ancylostoma ceylanicum</name>
    <dbReference type="NCBI Taxonomy" id="53326"/>
    <lineage>
        <taxon>Eukaryota</taxon>
        <taxon>Metazoa</taxon>
        <taxon>Ecdysozoa</taxon>
        <taxon>Nematoda</taxon>
        <taxon>Chromadorea</taxon>
        <taxon>Rhabditida</taxon>
        <taxon>Rhabditina</taxon>
        <taxon>Rhabditomorpha</taxon>
        <taxon>Strongyloidea</taxon>
        <taxon>Ancylostomatidae</taxon>
        <taxon>Ancylostomatinae</taxon>
        <taxon>Ancylostoma</taxon>
    </lineage>
</organism>
<accession>A0A016WQ74</accession>
<dbReference type="Proteomes" id="UP000024635">
    <property type="component" value="Unassembled WGS sequence"/>
</dbReference>
<proteinExistence type="predicted"/>
<comment type="caution">
    <text evidence="1">The sequence shown here is derived from an EMBL/GenBank/DDBJ whole genome shotgun (WGS) entry which is preliminary data.</text>
</comment>
<evidence type="ECO:0000313" key="1">
    <source>
        <dbReference type="EMBL" id="EYC41815.1"/>
    </source>
</evidence>
<dbReference type="AlphaFoldDB" id="A0A016WQ74"/>
<keyword evidence="2" id="KW-1185">Reference proteome</keyword>
<reference evidence="2" key="1">
    <citation type="journal article" date="2015" name="Nat. Genet.">
        <title>The genome and transcriptome of the zoonotic hookworm Ancylostoma ceylanicum identify infection-specific gene families.</title>
        <authorList>
            <person name="Schwarz E.M."/>
            <person name="Hu Y."/>
            <person name="Antoshechkin I."/>
            <person name="Miller M.M."/>
            <person name="Sternberg P.W."/>
            <person name="Aroian R.V."/>
        </authorList>
    </citation>
    <scope>NUCLEOTIDE SEQUENCE</scope>
    <source>
        <strain evidence="2">HY135</strain>
    </source>
</reference>
<gene>
    <name evidence="1" type="primary">Acey_s0555.g3376</name>
    <name evidence="1" type="ORF">Y032_0555g3376</name>
</gene>
<evidence type="ECO:0000313" key="2">
    <source>
        <dbReference type="Proteomes" id="UP000024635"/>
    </source>
</evidence>
<name>A0A016WQ74_9BILA</name>